<dbReference type="EMBL" id="OP924597">
    <property type="protein sequence ID" value="WIR83945.1"/>
    <property type="molecule type" value="Genomic_RNA"/>
</dbReference>
<dbReference type="InterPro" id="IPR043502">
    <property type="entry name" value="DNA/RNA_pol_sf"/>
</dbReference>
<evidence type="ECO:0000313" key="4">
    <source>
        <dbReference type="EMBL" id="WIR83945.1"/>
    </source>
</evidence>
<evidence type="ECO:0000256" key="1">
    <source>
        <dbReference type="ARBA" id="ARBA00022484"/>
    </source>
</evidence>
<keyword evidence="3" id="KW-0548">Nucleotidyltransferase</keyword>
<name>A0A9Y1YTI6_9VIRU</name>
<protein>
    <submittedName>
        <fullName evidence="4">RNA-dependent RNA polymerase</fullName>
    </submittedName>
</protein>
<dbReference type="InterPro" id="IPR008686">
    <property type="entry name" value="RNA_pol_mitovir"/>
</dbReference>
<proteinExistence type="predicted"/>
<dbReference type="Pfam" id="PF05919">
    <property type="entry name" value="Mitovir_RNA_pol"/>
    <property type="match status" value="1"/>
</dbReference>
<reference evidence="4" key="1">
    <citation type="submission" date="2022-11" db="EMBL/GenBank/DDBJ databases">
        <authorList>
            <person name="van der Loos L.M."/>
            <person name="Zell R."/>
            <person name="De Coninck L."/>
            <person name="Lequime S."/>
            <person name="Willems A."/>
            <person name="De Clerck O."/>
            <person name="Matthijnssens J."/>
        </authorList>
    </citation>
    <scope>NUCLEOTIDE SEQUENCE</scope>
    <source>
        <strain evidence="4">NODE_A2142_ARC2</strain>
    </source>
</reference>
<dbReference type="GO" id="GO:0003968">
    <property type="term" value="F:RNA-directed RNA polymerase activity"/>
    <property type="evidence" value="ECO:0007669"/>
    <property type="project" value="UniProtKB-KW"/>
</dbReference>
<accession>A0A9Y1YTI6</accession>
<keyword evidence="2" id="KW-0808">Transferase</keyword>
<keyword evidence="1 4" id="KW-0696">RNA-directed RNA polymerase</keyword>
<sequence length="752" mass="85071">MYNATQQKLKCALKQVVVLGHALAVPRAYQHAEIYNEVYTKLLKSHGKLETLRIMKYLYDVTKHVALKQRYNDRNTNVWLAKDKSGVPRILKKILGTNFVLIMNEDVRFCRWALSLMSVYEIENIKPKPDVATLTAKSTCILKTETRIDLEQFIAKCVFPKSSKKITMGNLVDFMSIKSSPHGPSTPNWKIALSALYQSQANLKKVQDLETKFRFSHCSSTSSLYSEYKQEIENHQKVLPNTLFKTIGIPDKGPKVRTITMTNYFAQRALKPIHNYLMEVLRTIPEDGTYDHGQAAMKIKVKTLTMTPYCFDMTSATDRFPVWLQSLVVKQWLPDFATEWSALMTEAETSLANGNKIVFAVGQPMGCYSSWPAFTLSHHYIIRYSFKSVGADFRNNYYIIGDDVVIFHKSAADAYKKLIFSLGVDISELKSVLPERALVDNAFAAEFAKRLFLNGVEISPIRPRLLYTLQGRGWCFLAENAKYINQRWDDEATTNVDSLHSDDNNITVPAHPLIDYLLLVNKNKRSLAGLLLTLPISSNQFDINEIYSPPKKINPQGMSCSVWWGQFSIDDINKVVVKLGQEAFGYIVTSLLTLKEEGKKAKGANQGATPDYQPETTFPTTDPVNAALQQLIFETVNVAKNTKIPYHERAKALYEIGLNVDLAVVHYSKSLKFKDYLDLKAKRRVAMASLMLDIIKELSKPKVTKPKAKMPAGMSGFANVMLQALSTPSRLKILKEELAQIHKTSKPSKRAK</sequence>
<evidence type="ECO:0000256" key="3">
    <source>
        <dbReference type="ARBA" id="ARBA00022695"/>
    </source>
</evidence>
<dbReference type="SUPFAM" id="SSF56672">
    <property type="entry name" value="DNA/RNA polymerases"/>
    <property type="match status" value="1"/>
</dbReference>
<dbReference type="PANTHER" id="PTHR34456:SF13">
    <property type="entry name" value="REVERSE TRANSCRIPTASE DOMAIN-CONTAINING PROTEIN"/>
    <property type="match status" value="1"/>
</dbReference>
<dbReference type="PANTHER" id="PTHR34456">
    <property type="entry name" value="MITOVIRUS RNA-DEPENDENT RNA POLYMERASE"/>
    <property type="match status" value="1"/>
</dbReference>
<organism evidence="4">
    <name type="scientific">Ulva mito-like virus 2</name>
    <dbReference type="NCBI Taxonomy" id="3051526"/>
    <lineage>
        <taxon>Viruses</taxon>
        <taxon>Riboviria</taxon>
        <taxon>Orthornavirae</taxon>
        <taxon>Lenarviricota</taxon>
        <taxon>Howeltoviricetes</taxon>
        <taxon>Cryppavirales</taxon>
        <taxon>Mitoviridae</taxon>
    </lineage>
</organism>
<evidence type="ECO:0000256" key="2">
    <source>
        <dbReference type="ARBA" id="ARBA00022679"/>
    </source>
</evidence>